<dbReference type="AlphaFoldDB" id="A0A2S6N2R7"/>
<dbReference type="InterPro" id="IPR027417">
    <property type="entry name" value="P-loop_NTPase"/>
</dbReference>
<dbReference type="GO" id="GO:0008146">
    <property type="term" value="F:sulfotransferase activity"/>
    <property type="evidence" value="ECO:0007669"/>
    <property type="project" value="InterPro"/>
</dbReference>
<dbReference type="PANTHER" id="PTHR11783">
    <property type="entry name" value="SULFOTRANSFERASE SULT"/>
    <property type="match status" value="1"/>
</dbReference>
<evidence type="ECO:0000259" key="3">
    <source>
        <dbReference type="Pfam" id="PF00685"/>
    </source>
</evidence>
<proteinExistence type="inferred from homology"/>
<sequence length="291" mass="32296">MIRARSVSRVVSMGQLIWIASYPKSGNTWVRAFLHNYIRNADAPCDINRLTDLTAADVNAERYARYDQRPASQFSVPDVQRMRPLVHRDLTTLDSTLVFVKTHNARLAVAGVPLITPAVTAGAICIVRDPRDIVVSYSRHMGLSIDDTIAFMAHPQAATGRSDERVFEFLSSWSAHVQSWTSQPDPNVLVVRYEAMASDPEAAFGAQIRWLGQEPPANRLSRAIAFSSFEVMSAQEQANGFRERPANATGPFFGTGQAGHWRAVLSPAQQARIERDHGPMMQRFGYLGRAA</sequence>
<keyword evidence="2" id="KW-0808">Transferase</keyword>
<organism evidence="4 5">
    <name type="scientific">Rhodopila globiformis</name>
    <name type="common">Rhodopseudomonas globiformis</name>
    <dbReference type="NCBI Taxonomy" id="1071"/>
    <lineage>
        <taxon>Bacteria</taxon>
        <taxon>Pseudomonadati</taxon>
        <taxon>Pseudomonadota</taxon>
        <taxon>Alphaproteobacteria</taxon>
        <taxon>Acetobacterales</taxon>
        <taxon>Acetobacteraceae</taxon>
        <taxon>Rhodopila</taxon>
    </lineage>
</organism>
<evidence type="ECO:0000256" key="1">
    <source>
        <dbReference type="ARBA" id="ARBA00005771"/>
    </source>
</evidence>
<comment type="similarity">
    <text evidence="1">Belongs to the sulfotransferase 1 family.</text>
</comment>
<accession>A0A2S6N2R7</accession>
<evidence type="ECO:0000313" key="4">
    <source>
        <dbReference type="EMBL" id="PPQ28898.1"/>
    </source>
</evidence>
<reference evidence="4 5" key="1">
    <citation type="journal article" date="2018" name="Arch. Microbiol.">
        <title>New insights into the metabolic potential of the phototrophic purple bacterium Rhodopila globiformis DSM 161(T) from its draft genome sequence and evidence for a vanadium-dependent nitrogenase.</title>
        <authorList>
            <person name="Imhoff J.F."/>
            <person name="Rahn T."/>
            <person name="Kunzel S."/>
            <person name="Neulinger S.C."/>
        </authorList>
    </citation>
    <scope>NUCLEOTIDE SEQUENCE [LARGE SCALE GENOMIC DNA]</scope>
    <source>
        <strain evidence="4 5">DSM 161</strain>
    </source>
</reference>
<evidence type="ECO:0000256" key="2">
    <source>
        <dbReference type="ARBA" id="ARBA00022679"/>
    </source>
</evidence>
<keyword evidence="5" id="KW-1185">Reference proteome</keyword>
<dbReference type="SUPFAM" id="SSF52540">
    <property type="entry name" value="P-loop containing nucleoside triphosphate hydrolases"/>
    <property type="match status" value="1"/>
</dbReference>
<protein>
    <recommendedName>
        <fullName evidence="3">Sulfotransferase domain-containing protein</fullName>
    </recommendedName>
</protein>
<dbReference type="Gene3D" id="3.40.50.300">
    <property type="entry name" value="P-loop containing nucleotide triphosphate hydrolases"/>
    <property type="match status" value="1"/>
</dbReference>
<dbReference type="EMBL" id="NHRY01000236">
    <property type="protein sequence ID" value="PPQ28898.1"/>
    <property type="molecule type" value="Genomic_DNA"/>
</dbReference>
<name>A0A2S6N2R7_RHOGL</name>
<dbReference type="InterPro" id="IPR000863">
    <property type="entry name" value="Sulfotransferase_dom"/>
</dbReference>
<evidence type="ECO:0000313" key="5">
    <source>
        <dbReference type="Proteomes" id="UP000239724"/>
    </source>
</evidence>
<dbReference type="Pfam" id="PF00685">
    <property type="entry name" value="Sulfotransfer_1"/>
    <property type="match status" value="1"/>
</dbReference>
<gene>
    <name evidence="4" type="ORF">CCS01_23255</name>
</gene>
<dbReference type="Proteomes" id="UP000239724">
    <property type="component" value="Unassembled WGS sequence"/>
</dbReference>
<comment type="caution">
    <text evidence="4">The sequence shown here is derived from an EMBL/GenBank/DDBJ whole genome shotgun (WGS) entry which is preliminary data.</text>
</comment>
<feature type="domain" description="Sulfotransferase" evidence="3">
    <location>
        <begin position="17"/>
        <end position="284"/>
    </location>
</feature>